<reference evidence="2 3" key="1">
    <citation type="submission" date="2016-10" db="EMBL/GenBank/DDBJ databases">
        <authorList>
            <person name="de Groot N.N."/>
        </authorList>
    </citation>
    <scope>NUCLEOTIDE SEQUENCE [LARGE SCALE GENOMIC DNA]</scope>
    <source>
        <strain evidence="2 3">CGMCC 1.5058</strain>
    </source>
</reference>
<evidence type="ECO:0000313" key="2">
    <source>
        <dbReference type="EMBL" id="SDI41315.1"/>
    </source>
</evidence>
<organism evidence="2 3">
    <name type="scientific">Proteiniclasticum ruminis</name>
    <dbReference type="NCBI Taxonomy" id="398199"/>
    <lineage>
        <taxon>Bacteria</taxon>
        <taxon>Bacillati</taxon>
        <taxon>Bacillota</taxon>
        <taxon>Clostridia</taxon>
        <taxon>Eubacteriales</taxon>
        <taxon>Clostridiaceae</taxon>
        <taxon>Proteiniclasticum</taxon>
    </lineage>
</organism>
<proteinExistence type="predicted"/>
<dbReference type="RefSeq" id="WP_031577824.1">
    <property type="nucleotide sequence ID" value="NZ_FNDZ01000002.1"/>
</dbReference>
<accession>A0A1G8KCZ1</accession>
<dbReference type="GO" id="GO:0016747">
    <property type="term" value="F:acyltransferase activity, transferring groups other than amino-acyl groups"/>
    <property type="evidence" value="ECO:0007669"/>
    <property type="project" value="InterPro"/>
</dbReference>
<name>A0A1G8KCZ1_9CLOT</name>
<sequence length="178" mass="20985">MKRADVTVRRPKKEEIFQIEEFMRGVLVDTYIREQIDETMYDLQEELATKKAYLASYFESDGKDRYFLVAVSGNKIVGTMEFGVQSTLLKELTKEELKEVPEMGTAFVHPDHQGQGIASTLLEELKREMRSRDIREFCLDSGYQRAQRIWKRKFGPPRYTFENYWAEGVSHEIWIVKI</sequence>
<evidence type="ECO:0000259" key="1">
    <source>
        <dbReference type="PROSITE" id="PS51186"/>
    </source>
</evidence>
<dbReference type="Pfam" id="PF00583">
    <property type="entry name" value="Acetyltransf_1"/>
    <property type="match status" value="1"/>
</dbReference>
<dbReference type="InterPro" id="IPR000182">
    <property type="entry name" value="GNAT_dom"/>
</dbReference>
<evidence type="ECO:0000313" key="3">
    <source>
        <dbReference type="Proteomes" id="UP000183255"/>
    </source>
</evidence>
<dbReference type="PROSITE" id="PS51186">
    <property type="entry name" value="GNAT"/>
    <property type="match status" value="1"/>
</dbReference>
<protein>
    <submittedName>
        <fullName evidence="2">Acetyltransferase (GNAT) family protein</fullName>
    </submittedName>
</protein>
<dbReference type="CDD" id="cd04301">
    <property type="entry name" value="NAT_SF"/>
    <property type="match status" value="1"/>
</dbReference>
<dbReference type="InterPro" id="IPR016181">
    <property type="entry name" value="Acyl_CoA_acyltransferase"/>
</dbReference>
<gene>
    <name evidence="2" type="ORF">SAMN05421804_102277</name>
</gene>
<feature type="domain" description="N-acetyltransferase" evidence="1">
    <location>
        <begin position="26"/>
        <end position="178"/>
    </location>
</feature>
<dbReference type="Proteomes" id="UP000183255">
    <property type="component" value="Unassembled WGS sequence"/>
</dbReference>
<dbReference type="Gene3D" id="3.40.630.30">
    <property type="match status" value="1"/>
</dbReference>
<dbReference type="AlphaFoldDB" id="A0A1G8KCZ1"/>
<dbReference type="SUPFAM" id="SSF55729">
    <property type="entry name" value="Acyl-CoA N-acyltransferases (Nat)"/>
    <property type="match status" value="1"/>
</dbReference>
<dbReference type="EMBL" id="FNDZ01000002">
    <property type="protein sequence ID" value="SDI41315.1"/>
    <property type="molecule type" value="Genomic_DNA"/>
</dbReference>
<keyword evidence="2" id="KW-0808">Transferase</keyword>